<dbReference type="eggNOG" id="ENOG502S2Y0">
    <property type="taxonomic scope" value="Eukaryota"/>
</dbReference>
<dbReference type="VEuPathDB" id="TriTrypDB:LPMP_211760"/>
<protein>
    <submittedName>
        <fullName evidence="3">Uncharacterized protein</fullName>
    </submittedName>
</protein>
<feature type="region of interest" description="Disordered" evidence="1">
    <location>
        <begin position="469"/>
        <end position="517"/>
    </location>
</feature>
<feature type="region of interest" description="Disordered" evidence="1">
    <location>
        <begin position="333"/>
        <end position="358"/>
    </location>
</feature>
<keyword evidence="4" id="KW-1185">Reference proteome</keyword>
<feature type="compositionally biased region" description="Low complexity" evidence="1">
    <location>
        <begin position="268"/>
        <end position="280"/>
    </location>
</feature>
<gene>
    <name evidence="3" type="ORF">LPMP_211760</name>
</gene>
<proteinExistence type="predicted"/>
<dbReference type="VEuPathDB" id="TriTrypDB:LPAL13_210021600"/>
<name>A0A088RSQ4_LEIPA</name>
<dbReference type="RefSeq" id="XP_010698961.1">
    <property type="nucleotide sequence ID" value="XM_010700659.1"/>
</dbReference>
<sequence>MHIYSKDQQAFHLQRTAAEKWWSRMNTFIVVVQLACFLSVIIRTVSAASNSMTNNFFVNSILSLTPPYIVDGCVFNVTRRHAFFNNVQFSMSKDNIGYFVSRGVLNIRYLIALAGVHVVVSATNRLLFETNTHEIRYHFVIFRKDMLTTWEILLMVLAFVVTLGITEENRIMTNYITFCSKQRTVSNSFYHSVQPYTELIVSYIVSIAATVINGAFAVWNLSDKNPLDIMRREAKQRQEEWKKMMQQYYGVSYPGTTTTTTVSPNEDAAAAPPASGNGSAKDGEAGPLQHPHNRTTHKGLGHRLTAISSSLRRRRSHSENSLELDVLQPSLQPALSSSPQQAQGAPQIGPSVSRPLTPLLNDEYDQVEMPEMRPQRVGEGTLDNNVGSPIAMMGGPSVVMDSSHSGQYDLQEVYDDVDDERGATVEDDANVGFLQGGEASYGAGIVNGGLRGRIRSGSDASTALLATRVANAPPPPPPPVYSGDHRQWPQMSRGSMLAPPSPLQGGAETTDDTVQLQ</sequence>
<organism evidence="3 4">
    <name type="scientific">Leishmania panamensis</name>
    <dbReference type="NCBI Taxonomy" id="5679"/>
    <lineage>
        <taxon>Eukaryota</taxon>
        <taxon>Discoba</taxon>
        <taxon>Euglenozoa</taxon>
        <taxon>Kinetoplastea</taxon>
        <taxon>Metakinetoplastina</taxon>
        <taxon>Trypanosomatida</taxon>
        <taxon>Trypanosomatidae</taxon>
        <taxon>Leishmaniinae</taxon>
        <taxon>Leishmania</taxon>
        <taxon>Leishmania guyanensis species complex</taxon>
    </lineage>
</organism>
<evidence type="ECO:0000256" key="2">
    <source>
        <dbReference type="SAM" id="Phobius"/>
    </source>
</evidence>
<dbReference type="EMBL" id="CP009390">
    <property type="protein sequence ID" value="AIN98254.1"/>
    <property type="molecule type" value="Genomic_DNA"/>
</dbReference>
<dbReference type="OrthoDB" id="273279at2759"/>
<feature type="transmembrane region" description="Helical" evidence="2">
    <location>
        <begin position="200"/>
        <end position="222"/>
    </location>
</feature>
<feature type="region of interest" description="Disordered" evidence="1">
    <location>
        <begin position="258"/>
        <end position="302"/>
    </location>
</feature>
<dbReference type="KEGG" id="lpan:LPMP_211760"/>
<accession>A0A088RSQ4</accession>
<dbReference type="Proteomes" id="UP000063063">
    <property type="component" value="Chromosome 21"/>
</dbReference>
<evidence type="ECO:0000256" key="1">
    <source>
        <dbReference type="SAM" id="MobiDB-lite"/>
    </source>
</evidence>
<keyword evidence="2" id="KW-1133">Transmembrane helix</keyword>
<feature type="transmembrane region" description="Helical" evidence="2">
    <location>
        <begin position="21"/>
        <end position="42"/>
    </location>
</feature>
<evidence type="ECO:0000313" key="4">
    <source>
        <dbReference type="Proteomes" id="UP000063063"/>
    </source>
</evidence>
<feature type="transmembrane region" description="Helical" evidence="2">
    <location>
        <begin position="147"/>
        <end position="165"/>
    </location>
</feature>
<keyword evidence="2" id="KW-0812">Transmembrane</keyword>
<keyword evidence="2" id="KW-0472">Membrane</keyword>
<reference evidence="3 4" key="1">
    <citation type="journal article" date="2015" name="Sci. Rep.">
        <title>The genome of Leishmania panamensis: insights into genomics of the L. (Viannia) subgenus.</title>
        <authorList>
            <person name="Llanes A."/>
            <person name="Restrepo C.M."/>
            <person name="Vecchio G.D."/>
            <person name="Anguizola F.J."/>
            <person name="Lleonart R."/>
        </authorList>
    </citation>
    <scope>NUCLEOTIDE SEQUENCE [LARGE SCALE GENOMIC DNA]</scope>
    <source>
        <strain evidence="3 4">MHOM/PA/94/PSC-1</strain>
    </source>
</reference>
<feature type="compositionally biased region" description="Basic residues" evidence="1">
    <location>
        <begin position="291"/>
        <end position="301"/>
    </location>
</feature>
<dbReference type="GeneID" id="22574998"/>
<evidence type="ECO:0000313" key="3">
    <source>
        <dbReference type="EMBL" id="AIN98254.1"/>
    </source>
</evidence>
<feature type="transmembrane region" description="Helical" evidence="2">
    <location>
        <begin position="107"/>
        <end position="127"/>
    </location>
</feature>
<dbReference type="AlphaFoldDB" id="A0A088RSQ4"/>
<feature type="compositionally biased region" description="Low complexity" evidence="1">
    <location>
        <begin position="333"/>
        <end position="351"/>
    </location>
</feature>